<organism evidence="2 3">
    <name type="scientific">Petropleomorpha daqingensis</name>
    <dbReference type="NCBI Taxonomy" id="2026353"/>
    <lineage>
        <taxon>Bacteria</taxon>
        <taxon>Bacillati</taxon>
        <taxon>Actinomycetota</taxon>
        <taxon>Actinomycetes</taxon>
        <taxon>Geodermatophilales</taxon>
        <taxon>Geodermatophilaceae</taxon>
        <taxon>Petropleomorpha</taxon>
    </lineage>
</organism>
<feature type="domain" description="Spore protein YkvP/CgeB glycosyl transferase-like" evidence="1">
    <location>
        <begin position="191"/>
        <end position="333"/>
    </location>
</feature>
<dbReference type="InterPro" id="IPR055259">
    <property type="entry name" value="YkvP/CgeB_Glyco_trans-like"/>
</dbReference>
<keyword evidence="3" id="KW-1185">Reference proteome</keyword>
<evidence type="ECO:0000313" key="3">
    <source>
        <dbReference type="Proteomes" id="UP000541969"/>
    </source>
</evidence>
<dbReference type="Proteomes" id="UP000541969">
    <property type="component" value="Unassembled WGS sequence"/>
</dbReference>
<sequence>MRVLVVHSAGSAGSIHYRVTEPVRAIRESGIDVDIHTTVGLTTTVRDDAVVDVEVGDFDVVVLQLPKTEAMLQSLRILKDKGLAVVVEGDDLLSGVPYGHMAHGALLRKGMARMMLECAREADLVTVSTPALLEEYASHGRGVVVPNALHRSLAELPPAYERDAETVAVGWTGNVLGHPYDLQEMGSGLRQALDRTRGRSRFVVFGQKWDAWSRLGLTEDPEEIPWVKDTYEYVTRMGEVFDIGIAPLRMDRFNECKSWLKPLEYSARGVFCVRARTPEYERLGLGLPAKSPKDWAKWVATGIEDLDRRRELAAAARDKVLAGHLTEHTAPRWVDAWRTALDNSAKRRGAGRPTAGLAPAAR</sequence>
<name>A0A853CH75_9ACTN</name>
<dbReference type="Pfam" id="PF13524">
    <property type="entry name" value="Glyco_trans_1_2"/>
    <property type="match status" value="1"/>
</dbReference>
<evidence type="ECO:0000259" key="1">
    <source>
        <dbReference type="Pfam" id="PF13524"/>
    </source>
</evidence>
<gene>
    <name evidence="2" type="ORF">GGQ55_002617</name>
</gene>
<accession>A0A853CH75</accession>
<dbReference type="SUPFAM" id="SSF53756">
    <property type="entry name" value="UDP-Glycosyltransferase/glycogen phosphorylase"/>
    <property type="match status" value="1"/>
</dbReference>
<comment type="caution">
    <text evidence="2">The sequence shown here is derived from an EMBL/GenBank/DDBJ whole genome shotgun (WGS) entry which is preliminary data.</text>
</comment>
<proteinExistence type="predicted"/>
<dbReference type="AlphaFoldDB" id="A0A853CH75"/>
<evidence type="ECO:0000313" key="2">
    <source>
        <dbReference type="EMBL" id="NYJ06339.1"/>
    </source>
</evidence>
<reference evidence="2 3" key="1">
    <citation type="submission" date="2020-07" db="EMBL/GenBank/DDBJ databases">
        <title>Sequencing the genomes of 1000 actinobacteria strains.</title>
        <authorList>
            <person name="Klenk H.-P."/>
        </authorList>
    </citation>
    <scope>NUCLEOTIDE SEQUENCE [LARGE SCALE GENOMIC DNA]</scope>
    <source>
        <strain evidence="2 3">DSM 104001</strain>
    </source>
</reference>
<protein>
    <recommendedName>
        <fullName evidence="1">Spore protein YkvP/CgeB glycosyl transferase-like domain-containing protein</fullName>
    </recommendedName>
</protein>
<dbReference type="EMBL" id="JACBZT010000001">
    <property type="protein sequence ID" value="NYJ06339.1"/>
    <property type="molecule type" value="Genomic_DNA"/>
</dbReference>
<dbReference type="RefSeq" id="WP_179717386.1">
    <property type="nucleotide sequence ID" value="NZ_JACBZT010000001.1"/>
</dbReference>